<dbReference type="InterPro" id="IPR012160">
    <property type="entry name" value="LtaS-like"/>
</dbReference>
<organism evidence="11 12">
    <name type="scientific">Gelidibacter maritimus</name>
    <dbReference type="NCBI Taxonomy" id="2761487"/>
    <lineage>
        <taxon>Bacteria</taxon>
        <taxon>Pseudomonadati</taxon>
        <taxon>Bacteroidota</taxon>
        <taxon>Flavobacteriia</taxon>
        <taxon>Flavobacteriales</taxon>
        <taxon>Flavobacteriaceae</taxon>
        <taxon>Gelidibacter</taxon>
    </lineage>
</organism>
<dbReference type="PIRSF" id="PIRSF005091">
    <property type="entry name" value="Mmb_sulf_HI1246"/>
    <property type="match status" value="1"/>
</dbReference>
<dbReference type="GO" id="GO:0016787">
    <property type="term" value="F:hydrolase activity"/>
    <property type="evidence" value="ECO:0007669"/>
    <property type="project" value="UniProtKB-KW"/>
</dbReference>
<evidence type="ECO:0000259" key="10">
    <source>
        <dbReference type="Pfam" id="PF00884"/>
    </source>
</evidence>
<dbReference type="GO" id="GO:0005886">
    <property type="term" value="C:plasma membrane"/>
    <property type="evidence" value="ECO:0007669"/>
    <property type="project" value="UniProtKB-SubCell"/>
</dbReference>
<keyword evidence="11" id="KW-0378">Hydrolase</keyword>
<dbReference type="Gene3D" id="3.40.720.10">
    <property type="entry name" value="Alkaline Phosphatase, subunit A"/>
    <property type="match status" value="1"/>
</dbReference>
<keyword evidence="4 9" id="KW-1133">Transmembrane helix</keyword>
<proteinExistence type="predicted"/>
<feature type="transmembrane region" description="Helical" evidence="9">
    <location>
        <begin position="54"/>
        <end position="76"/>
    </location>
</feature>
<evidence type="ECO:0000256" key="1">
    <source>
        <dbReference type="ARBA" id="ARBA00004651"/>
    </source>
</evidence>
<feature type="binding site" evidence="7">
    <location>
        <position position="442"/>
    </location>
    <ligand>
        <name>substrate</name>
    </ligand>
</feature>
<sequence>MKLFFRKQEYLILLYRLFLAYVFYFIARVLFFFYNYDVLEVHSVGEFFKLSYYGLAFDTAAILYVNSLFIVLSLLPLRLTVSSWYQKLVFYVYFVTNLIGYAFNYVDFIYYKFNFARTTLSVLEVVENEANKTAMFFRFMVTYWHVYLLFVLVSMLWIFLYKRVKLKPSAHRLSTVTYYMSSLIGFVVIATLIVGGIRGGDFKKSTRPINLVDASKHVKKMEQADLVLNTTFAFIRTFGNNSFKKVNYDISDEEIQFYIKPIKQYANYESTKPNIIVIITESMGREYLGAFNKDIGVENYVSYTPFLDSLAQHSLIFPNAFANGAKSIHGMSSVLAGIPSFVDAFTSSSYSNQKIQSLVSVLNDLDYDTSFFHGAPNGSMGFLGFSNILGFDHYYGMEEYGNDDDFDGSWGIWDEPFLQYMKSTLDQKQQPFFGTVFTVSSHEPFKIPKEYDGKFPKGHVKMHEPVGYTDYAFKEFFNAAKKEPWFDNTIFVLTADHPNQVYYDEYNKVINRRAVPILFYKPDGSLIGVDNELAQQIDIYPTLMDLIGYDKPFRSWGRSLVSDDGVVPFAINHNAAQYHMLRGNYICTFDGKRATGFYDINDKSLENNLIANRTPEMDETEKACKAFLEDYFERIVDKKLSLDK</sequence>
<feature type="transmembrane region" description="Helical" evidence="9">
    <location>
        <begin position="12"/>
        <end position="34"/>
    </location>
</feature>
<feature type="transmembrane region" description="Helical" evidence="9">
    <location>
        <begin position="144"/>
        <end position="164"/>
    </location>
</feature>
<keyword evidence="12" id="KW-1185">Reference proteome</keyword>
<feature type="transmembrane region" description="Helical" evidence="9">
    <location>
        <begin position="88"/>
        <end position="111"/>
    </location>
</feature>
<evidence type="ECO:0000256" key="5">
    <source>
        <dbReference type="ARBA" id="ARBA00023136"/>
    </source>
</evidence>
<dbReference type="RefSeq" id="WP_182201976.1">
    <property type="nucleotide sequence ID" value="NZ_JACGLT010000001.1"/>
</dbReference>
<dbReference type="Proteomes" id="UP000541857">
    <property type="component" value="Unassembled WGS sequence"/>
</dbReference>
<dbReference type="PANTHER" id="PTHR47371">
    <property type="entry name" value="LIPOTEICHOIC ACID SYNTHASE"/>
    <property type="match status" value="1"/>
</dbReference>
<name>A0A7W2R1Z6_9FLAO</name>
<evidence type="ECO:0000256" key="9">
    <source>
        <dbReference type="SAM" id="Phobius"/>
    </source>
</evidence>
<dbReference type="AlphaFoldDB" id="A0A7W2R1Z6"/>
<feature type="binding site" evidence="8">
    <location>
        <position position="281"/>
    </location>
    <ligand>
        <name>Mn(2+)</name>
        <dbReference type="ChEBI" id="CHEBI:29035"/>
    </ligand>
</feature>
<feature type="active site" evidence="6">
    <location>
        <position position="327"/>
    </location>
</feature>
<keyword evidence="3 9" id="KW-0812">Transmembrane</keyword>
<evidence type="ECO:0000256" key="2">
    <source>
        <dbReference type="ARBA" id="ARBA00022475"/>
    </source>
</evidence>
<dbReference type="GO" id="GO:0016740">
    <property type="term" value="F:transferase activity"/>
    <property type="evidence" value="ECO:0007669"/>
    <property type="project" value="UniProtKB-KW"/>
</dbReference>
<evidence type="ECO:0000256" key="4">
    <source>
        <dbReference type="ARBA" id="ARBA00022989"/>
    </source>
</evidence>
<evidence type="ECO:0000313" key="12">
    <source>
        <dbReference type="Proteomes" id="UP000541857"/>
    </source>
</evidence>
<evidence type="ECO:0000256" key="7">
    <source>
        <dbReference type="PIRSR" id="PIRSR005091-2"/>
    </source>
</evidence>
<evidence type="ECO:0000313" key="11">
    <source>
        <dbReference type="EMBL" id="MBA6151259.1"/>
    </source>
</evidence>
<evidence type="ECO:0000256" key="6">
    <source>
        <dbReference type="PIRSR" id="PIRSR005091-1"/>
    </source>
</evidence>
<comment type="subcellular location">
    <subcellularLocation>
        <location evidence="1">Cell membrane</location>
        <topology evidence="1">Multi-pass membrane protein</topology>
    </subcellularLocation>
</comment>
<keyword evidence="2" id="KW-1003">Cell membrane</keyword>
<dbReference type="InterPro" id="IPR000917">
    <property type="entry name" value="Sulfatase_N"/>
</dbReference>
<dbReference type="PANTHER" id="PTHR47371:SF3">
    <property type="entry name" value="PHOSPHOGLYCEROL TRANSFERASE I"/>
    <property type="match status" value="1"/>
</dbReference>
<keyword evidence="7" id="KW-0479">Metal-binding</keyword>
<dbReference type="Pfam" id="PF00884">
    <property type="entry name" value="Sulfatase"/>
    <property type="match status" value="1"/>
</dbReference>
<reference evidence="11 12" key="1">
    <citation type="submission" date="2020-07" db="EMBL/GenBank/DDBJ databases">
        <title>Bacterium isolated from marine sediment.</title>
        <authorList>
            <person name="Shang D."/>
        </authorList>
    </citation>
    <scope>NUCLEOTIDE SEQUENCE [LARGE SCALE GENOMIC DNA]</scope>
    <source>
        <strain evidence="11 12">F6074</strain>
    </source>
</reference>
<gene>
    <name evidence="11" type="ORF">H3Z82_00805</name>
</gene>
<dbReference type="EMBL" id="JACGLT010000001">
    <property type="protein sequence ID" value="MBA6151259.1"/>
    <property type="molecule type" value="Genomic_DNA"/>
</dbReference>
<accession>A0A7W2R1Z6</accession>
<dbReference type="CDD" id="cd16015">
    <property type="entry name" value="LTA_synthase"/>
    <property type="match status" value="1"/>
</dbReference>
<dbReference type="InterPro" id="IPR050448">
    <property type="entry name" value="OpgB/LTA_synthase_biosynth"/>
</dbReference>
<keyword evidence="7" id="KW-0464">Manganese</keyword>
<dbReference type="GO" id="GO:0046872">
    <property type="term" value="F:metal ion binding"/>
    <property type="evidence" value="ECO:0007669"/>
    <property type="project" value="UniProtKB-KW"/>
</dbReference>
<feature type="domain" description="Sulfatase N-terminal" evidence="10">
    <location>
        <begin position="273"/>
        <end position="549"/>
    </location>
</feature>
<feature type="binding site" evidence="8">
    <location>
        <position position="497"/>
    </location>
    <ligand>
        <name>Mn(2+)</name>
        <dbReference type="ChEBI" id="CHEBI:29035"/>
    </ligand>
</feature>
<evidence type="ECO:0000256" key="3">
    <source>
        <dbReference type="ARBA" id="ARBA00022692"/>
    </source>
</evidence>
<feature type="transmembrane region" description="Helical" evidence="9">
    <location>
        <begin position="176"/>
        <end position="197"/>
    </location>
</feature>
<dbReference type="SUPFAM" id="SSF53649">
    <property type="entry name" value="Alkaline phosphatase-like"/>
    <property type="match status" value="1"/>
</dbReference>
<keyword evidence="5 9" id="KW-0472">Membrane</keyword>
<comment type="caution">
    <text evidence="11">The sequence shown here is derived from an EMBL/GenBank/DDBJ whole genome shotgun (WGS) entry which is preliminary data.</text>
</comment>
<keyword evidence="11" id="KW-0808">Transferase</keyword>
<dbReference type="InterPro" id="IPR017850">
    <property type="entry name" value="Alkaline_phosphatase_core_sf"/>
</dbReference>
<feature type="binding site" evidence="8">
    <location>
        <position position="496"/>
    </location>
    <ligand>
        <name>Mn(2+)</name>
        <dbReference type="ChEBI" id="CHEBI:29035"/>
    </ligand>
</feature>
<evidence type="ECO:0000256" key="8">
    <source>
        <dbReference type="PIRSR" id="PIRSR005091-3"/>
    </source>
</evidence>
<protein>
    <submittedName>
        <fullName evidence="11">Sulfatase-like hydrolase/transferase</fullName>
    </submittedName>
</protein>